<dbReference type="GO" id="GO:0006417">
    <property type="term" value="P:regulation of translation"/>
    <property type="evidence" value="ECO:0007669"/>
    <property type="project" value="TreeGrafter"/>
</dbReference>
<keyword evidence="6 9" id="KW-0472">Membrane</keyword>
<comment type="caution">
    <text evidence="11">The sequence shown here is derived from an EMBL/GenBank/DDBJ whole genome shotgun (WGS) entry which is preliminary data.</text>
</comment>
<evidence type="ECO:0000256" key="2">
    <source>
        <dbReference type="ARBA" id="ARBA00004236"/>
    </source>
</evidence>
<evidence type="ECO:0000256" key="4">
    <source>
        <dbReference type="ARBA" id="ARBA00022692"/>
    </source>
</evidence>
<sequence length="238" mass="25965">MVTGVNEEHVINEIPAYELGILETQEAALVVKHLESCTSCYIEWQAYRRLTASLASLIPPVDPPQHVKAQLISRTVHKAVRQTFLQTLHRLIFSPGAAVRIAVVVFILTLFFSNILLWNRVNTLSHLQASGFSSLALSGTPANPHAEGMIVYTAGGEYGLLVVNQLKELPPDFQYQLWLIRDGIRTSGGVFSVGKDGYAVLRIETPDLLTHYEGFGVTIEPAGGSAGPTGERVLAGQF</sequence>
<dbReference type="PANTHER" id="PTHR37461">
    <property type="entry name" value="ANTI-SIGMA-K FACTOR RSKA"/>
    <property type="match status" value="1"/>
</dbReference>
<proteinExistence type="predicted"/>
<evidence type="ECO:0000256" key="6">
    <source>
        <dbReference type="ARBA" id="ARBA00023136"/>
    </source>
</evidence>
<comment type="subcellular location">
    <subcellularLocation>
        <location evidence="2">Cell membrane</location>
    </subcellularLocation>
    <subcellularLocation>
        <location evidence="1">Membrane</location>
        <topology evidence="1">Single-pass membrane protein</topology>
    </subcellularLocation>
</comment>
<evidence type="ECO:0000256" key="9">
    <source>
        <dbReference type="SAM" id="Phobius"/>
    </source>
</evidence>
<dbReference type="EMBL" id="DSYK01000414">
    <property type="protein sequence ID" value="HGS21860.1"/>
    <property type="molecule type" value="Genomic_DNA"/>
</dbReference>
<keyword evidence="3" id="KW-1003">Cell membrane</keyword>
<dbReference type="GO" id="GO:0016989">
    <property type="term" value="F:sigma factor antagonist activity"/>
    <property type="evidence" value="ECO:0007669"/>
    <property type="project" value="TreeGrafter"/>
</dbReference>
<gene>
    <name evidence="11" type="ORF">ENT37_08315</name>
</gene>
<evidence type="ECO:0000256" key="8">
    <source>
        <dbReference type="ARBA" id="ARBA00030803"/>
    </source>
</evidence>
<evidence type="ECO:0000256" key="7">
    <source>
        <dbReference type="ARBA" id="ARBA00029829"/>
    </source>
</evidence>
<dbReference type="Gene3D" id="1.10.10.1320">
    <property type="entry name" value="Anti-sigma factor, zinc-finger domain"/>
    <property type="match status" value="1"/>
</dbReference>
<dbReference type="InterPro" id="IPR051474">
    <property type="entry name" value="Anti-sigma-K/W_factor"/>
</dbReference>
<feature type="domain" description="Anti-sigma K factor RskA C-terminal" evidence="10">
    <location>
        <begin position="101"/>
        <end position="230"/>
    </location>
</feature>
<dbReference type="InterPro" id="IPR041916">
    <property type="entry name" value="Anti_sigma_zinc_sf"/>
</dbReference>
<name>A0A7C4PJW8_9CHLR</name>
<dbReference type="PANTHER" id="PTHR37461:SF1">
    <property type="entry name" value="ANTI-SIGMA-K FACTOR RSKA"/>
    <property type="match status" value="1"/>
</dbReference>
<accession>A0A7C4PJW8</accession>
<evidence type="ECO:0000256" key="1">
    <source>
        <dbReference type="ARBA" id="ARBA00004167"/>
    </source>
</evidence>
<dbReference type="AlphaFoldDB" id="A0A7C4PJW8"/>
<feature type="transmembrane region" description="Helical" evidence="9">
    <location>
        <begin position="97"/>
        <end position="118"/>
    </location>
</feature>
<reference evidence="11" key="1">
    <citation type="journal article" date="2020" name="mSystems">
        <title>Genome- and Community-Level Interaction Insights into Carbon Utilization and Element Cycling Functions of Hydrothermarchaeota in Hydrothermal Sediment.</title>
        <authorList>
            <person name="Zhou Z."/>
            <person name="Liu Y."/>
            <person name="Xu W."/>
            <person name="Pan J."/>
            <person name="Luo Z.H."/>
            <person name="Li M."/>
        </authorList>
    </citation>
    <scope>NUCLEOTIDE SEQUENCE [LARGE SCALE GENOMIC DNA]</scope>
    <source>
        <strain evidence="11">SpSt-573</strain>
    </source>
</reference>
<organism evidence="11">
    <name type="scientific">Anaerolinea thermolimosa</name>
    <dbReference type="NCBI Taxonomy" id="229919"/>
    <lineage>
        <taxon>Bacteria</taxon>
        <taxon>Bacillati</taxon>
        <taxon>Chloroflexota</taxon>
        <taxon>Anaerolineae</taxon>
        <taxon>Anaerolineales</taxon>
        <taxon>Anaerolineaceae</taxon>
        <taxon>Anaerolinea</taxon>
    </lineage>
</organism>
<evidence type="ECO:0000259" key="10">
    <source>
        <dbReference type="Pfam" id="PF10099"/>
    </source>
</evidence>
<evidence type="ECO:0000256" key="3">
    <source>
        <dbReference type="ARBA" id="ARBA00022475"/>
    </source>
</evidence>
<evidence type="ECO:0000313" key="11">
    <source>
        <dbReference type="EMBL" id="HGS21860.1"/>
    </source>
</evidence>
<dbReference type="Pfam" id="PF10099">
    <property type="entry name" value="RskA_C"/>
    <property type="match status" value="1"/>
</dbReference>
<dbReference type="GO" id="GO:0005886">
    <property type="term" value="C:plasma membrane"/>
    <property type="evidence" value="ECO:0007669"/>
    <property type="project" value="UniProtKB-SubCell"/>
</dbReference>
<evidence type="ECO:0000256" key="5">
    <source>
        <dbReference type="ARBA" id="ARBA00022989"/>
    </source>
</evidence>
<dbReference type="InterPro" id="IPR018764">
    <property type="entry name" value="RskA_C"/>
</dbReference>
<protein>
    <recommendedName>
        <fullName evidence="8">Regulator of SigK</fullName>
    </recommendedName>
    <alternativeName>
        <fullName evidence="7">Sigma-K anti-sigma factor RskA</fullName>
    </alternativeName>
</protein>
<keyword evidence="4 9" id="KW-0812">Transmembrane</keyword>
<keyword evidence="5 9" id="KW-1133">Transmembrane helix</keyword>